<reference evidence="2 3" key="1">
    <citation type="submission" date="2022-03" db="EMBL/GenBank/DDBJ databases">
        <authorList>
            <person name="Macdonald S."/>
            <person name="Ahmed S."/>
            <person name="Newling K."/>
        </authorList>
    </citation>
    <scope>NUCLEOTIDE SEQUENCE [LARGE SCALE GENOMIC DNA]</scope>
</reference>
<keyword evidence="3" id="KW-1185">Reference proteome</keyword>
<keyword evidence="1" id="KW-0812">Transmembrane</keyword>
<feature type="transmembrane region" description="Helical" evidence="1">
    <location>
        <begin position="21"/>
        <end position="44"/>
    </location>
</feature>
<accession>A0ABC8LWF5</accession>
<sequence length="120" mass="14512">MRLSRLASLNFYSGRWRFLQLRCCWSLSLGSGSFFSSAIVGFYLQKVKVLIVFRRRFYVIQFIWIRFGLRLWIWCDFQLFARSFALLDEILNHSMRLSDVKTKRGKKEMDSVEALWLYEF</sequence>
<name>A0ABC8LWF5_ERUVS</name>
<gene>
    <name evidence="2" type="ORF">ERUC_LOCUS40653</name>
</gene>
<dbReference type="AlphaFoldDB" id="A0ABC8LWF5"/>
<evidence type="ECO:0000313" key="2">
    <source>
        <dbReference type="EMBL" id="CAH8388170.1"/>
    </source>
</evidence>
<keyword evidence="1" id="KW-0472">Membrane</keyword>
<proteinExistence type="predicted"/>
<keyword evidence="1" id="KW-1133">Transmembrane helix</keyword>
<dbReference type="EMBL" id="CAKOAT010786264">
    <property type="protein sequence ID" value="CAH8388170.1"/>
    <property type="molecule type" value="Genomic_DNA"/>
</dbReference>
<evidence type="ECO:0000313" key="3">
    <source>
        <dbReference type="Proteomes" id="UP001642260"/>
    </source>
</evidence>
<comment type="caution">
    <text evidence="2">The sequence shown here is derived from an EMBL/GenBank/DDBJ whole genome shotgun (WGS) entry which is preliminary data.</text>
</comment>
<dbReference type="Proteomes" id="UP001642260">
    <property type="component" value="Unassembled WGS sequence"/>
</dbReference>
<organism evidence="2 3">
    <name type="scientific">Eruca vesicaria subsp. sativa</name>
    <name type="common">Garden rocket</name>
    <name type="synonym">Eruca sativa</name>
    <dbReference type="NCBI Taxonomy" id="29727"/>
    <lineage>
        <taxon>Eukaryota</taxon>
        <taxon>Viridiplantae</taxon>
        <taxon>Streptophyta</taxon>
        <taxon>Embryophyta</taxon>
        <taxon>Tracheophyta</taxon>
        <taxon>Spermatophyta</taxon>
        <taxon>Magnoliopsida</taxon>
        <taxon>eudicotyledons</taxon>
        <taxon>Gunneridae</taxon>
        <taxon>Pentapetalae</taxon>
        <taxon>rosids</taxon>
        <taxon>malvids</taxon>
        <taxon>Brassicales</taxon>
        <taxon>Brassicaceae</taxon>
        <taxon>Brassiceae</taxon>
        <taxon>Eruca</taxon>
    </lineage>
</organism>
<evidence type="ECO:0000256" key="1">
    <source>
        <dbReference type="SAM" id="Phobius"/>
    </source>
</evidence>
<protein>
    <submittedName>
        <fullName evidence="2">Uncharacterized protein</fullName>
    </submittedName>
</protein>